<feature type="region of interest" description="Disordered" evidence="1">
    <location>
        <begin position="1"/>
        <end position="26"/>
    </location>
</feature>
<evidence type="ECO:0000313" key="2">
    <source>
        <dbReference type="EMBL" id="MEJ8670481.1"/>
    </source>
</evidence>
<feature type="compositionally biased region" description="Basic and acidic residues" evidence="1">
    <location>
        <begin position="17"/>
        <end position="26"/>
    </location>
</feature>
<protein>
    <submittedName>
        <fullName evidence="2">Uncharacterized protein</fullName>
    </submittedName>
</protein>
<sequence length="59" mass="6640">MRSSTNVYRTTPVGEKGGVRGIEKGGDREIEKAGDQEIYVERPSVEQLRAELIQLHGWL</sequence>
<dbReference type="Proteomes" id="UP001376459">
    <property type="component" value="Unassembled WGS sequence"/>
</dbReference>
<comment type="caution">
    <text evidence="2">The sequence shown here is derived from an EMBL/GenBank/DDBJ whole genome shotgun (WGS) entry which is preliminary data.</text>
</comment>
<reference evidence="2 3" key="1">
    <citation type="submission" date="2024-03" db="EMBL/GenBank/DDBJ databases">
        <title>Novel Streptomyces species of biotechnological and ecological value are a feature of Machair soil.</title>
        <authorList>
            <person name="Prole J.R."/>
            <person name="Goodfellow M."/>
            <person name="Allenby N."/>
            <person name="Ward A.C."/>
        </authorList>
    </citation>
    <scope>NUCLEOTIDE SEQUENCE [LARGE SCALE GENOMIC DNA]</scope>
    <source>
        <strain evidence="2 3">MS1.AVA.1</strain>
    </source>
</reference>
<dbReference type="EMBL" id="JBBKAK010000001">
    <property type="protein sequence ID" value="MEJ8670481.1"/>
    <property type="molecule type" value="Genomic_DNA"/>
</dbReference>
<keyword evidence="3" id="KW-1185">Reference proteome</keyword>
<name>A0ABU8UQ27_9ACTN</name>
<accession>A0ABU8UQ27</accession>
<organism evidence="2 3">
    <name type="scientific">Streptomyces machairae</name>
    <dbReference type="NCBI Taxonomy" id="3134109"/>
    <lineage>
        <taxon>Bacteria</taxon>
        <taxon>Bacillati</taxon>
        <taxon>Actinomycetota</taxon>
        <taxon>Actinomycetes</taxon>
        <taxon>Kitasatosporales</taxon>
        <taxon>Streptomycetaceae</taxon>
        <taxon>Streptomyces</taxon>
    </lineage>
</organism>
<evidence type="ECO:0000313" key="3">
    <source>
        <dbReference type="Proteomes" id="UP001376459"/>
    </source>
</evidence>
<proteinExistence type="predicted"/>
<gene>
    <name evidence="2" type="ORF">WKI71_24810</name>
</gene>
<evidence type="ECO:0000256" key="1">
    <source>
        <dbReference type="SAM" id="MobiDB-lite"/>
    </source>
</evidence>